<name>A0A364V6J2_9CORY</name>
<dbReference type="Pfam" id="PF01297">
    <property type="entry name" value="ZnuA"/>
    <property type="match status" value="1"/>
</dbReference>
<dbReference type="RefSeq" id="WP_113630575.1">
    <property type="nucleotide sequence ID" value="NZ_QHCV01000031.1"/>
</dbReference>
<dbReference type="GO" id="GO:0030001">
    <property type="term" value="P:metal ion transport"/>
    <property type="evidence" value="ECO:0007669"/>
    <property type="project" value="InterPro"/>
</dbReference>
<reference evidence="7 8" key="1">
    <citation type="journal article" date="2018" name="Syst. Appl. Microbiol.">
        <title>Corynebacterium heidelbergense sp. nov., isolated from the preen glands of Egyptian geese (Alopochen aegyptiacus).</title>
        <authorList>
            <person name="Braun M.S."/>
            <person name="Wang E."/>
            <person name="Zimmermann S."/>
            <person name="Wink M."/>
        </authorList>
    </citation>
    <scope>NUCLEOTIDE SEQUENCE [LARGE SCALE GENOMIC DNA]</scope>
    <source>
        <strain evidence="7 8">647</strain>
    </source>
</reference>
<feature type="region of interest" description="Disordered" evidence="5">
    <location>
        <begin position="126"/>
        <end position="168"/>
    </location>
</feature>
<comment type="subcellular location">
    <subcellularLocation>
        <location evidence="1">Cell envelope</location>
    </subcellularLocation>
</comment>
<dbReference type="AlphaFoldDB" id="A0A364V6J2"/>
<dbReference type="SUPFAM" id="SSF53807">
    <property type="entry name" value="Helical backbone' metal receptor"/>
    <property type="match status" value="1"/>
</dbReference>
<accession>A0A364V6J2</accession>
<dbReference type="GO" id="GO:0046872">
    <property type="term" value="F:metal ion binding"/>
    <property type="evidence" value="ECO:0007669"/>
    <property type="project" value="UniProtKB-KW"/>
</dbReference>
<feature type="compositionally biased region" description="Basic and acidic residues" evidence="5">
    <location>
        <begin position="139"/>
        <end position="164"/>
    </location>
</feature>
<evidence type="ECO:0000256" key="5">
    <source>
        <dbReference type="SAM" id="MobiDB-lite"/>
    </source>
</evidence>
<keyword evidence="8" id="KW-1185">Reference proteome</keyword>
<evidence type="ECO:0000313" key="8">
    <source>
        <dbReference type="Proteomes" id="UP000251577"/>
    </source>
</evidence>
<evidence type="ECO:0000256" key="6">
    <source>
        <dbReference type="SAM" id="SignalP"/>
    </source>
</evidence>
<keyword evidence="4 6" id="KW-0732">Signal</keyword>
<sequence>MTLTRKIAAVASATILALGVAACSDNNDNNNGGSGGGSSQSAKDHPKIKVVASTAIWGDIAKEVAKGHDNVEVETILDNTKEDPHEYEPTAQDLAKLQGADFVVANGAGYDSWLTDHADAKSHVITAAGDGHGGGQTGGHDHGAPGAEGHDHGAAGPEGHDHGAAGDNPHVWFDMAAVEHLADHFAEHLHEKDSSIPATADSVKEKLGKFSERLKALPERNVITTESIVEDALKESKLTDITPEGFKKAVAQESEPSAADVAEAVRIVRSGLADALITNQQAQTPAAQQLVDAAKSKGMKLVNVNETPDQGSDYFAYMDKFISELENATK</sequence>
<keyword evidence="2" id="KW-0813">Transport</keyword>
<proteinExistence type="predicted"/>
<comment type="caution">
    <text evidence="7">The sequence shown here is derived from an EMBL/GenBank/DDBJ whole genome shotgun (WGS) entry which is preliminary data.</text>
</comment>
<dbReference type="InterPro" id="IPR050492">
    <property type="entry name" value="Bact_metal-bind_prot9"/>
</dbReference>
<feature type="chain" id="PRO_5038991844" evidence="6">
    <location>
        <begin position="23"/>
        <end position="330"/>
    </location>
</feature>
<gene>
    <name evidence="7" type="ORF">DLJ54_04255</name>
</gene>
<dbReference type="GO" id="GO:0030313">
    <property type="term" value="C:cell envelope"/>
    <property type="evidence" value="ECO:0007669"/>
    <property type="project" value="UniProtKB-SubCell"/>
</dbReference>
<dbReference type="Gene3D" id="3.40.50.1980">
    <property type="entry name" value="Nitrogenase molybdenum iron protein domain"/>
    <property type="match status" value="2"/>
</dbReference>
<evidence type="ECO:0000256" key="3">
    <source>
        <dbReference type="ARBA" id="ARBA00022723"/>
    </source>
</evidence>
<keyword evidence="3" id="KW-0479">Metal-binding</keyword>
<evidence type="ECO:0000256" key="4">
    <source>
        <dbReference type="ARBA" id="ARBA00022729"/>
    </source>
</evidence>
<dbReference type="PANTHER" id="PTHR42953">
    <property type="entry name" value="HIGH-AFFINITY ZINC UPTAKE SYSTEM PROTEIN ZNUA-RELATED"/>
    <property type="match status" value="1"/>
</dbReference>
<dbReference type="Proteomes" id="UP000251577">
    <property type="component" value="Unassembled WGS sequence"/>
</dbReference>
<dbReference type="PROSITE" id="PS51257">
    <property type="entry name" value="PROKAR_LIPOPROTEIN"/>
    <property type="match status" value="1"/>
</dbReference>
<dbReference type="InterPro" id="IPR006127">
    <property type="entry name" value="ZnuA-like"/>
</dbReference>
<evidence type="ECO:0000256" key="2">
    <source>
        <dbReference type="ARBA" id="ARBA00022448"/>
    </source>
</evidence>
<dbReference type="PANTHER" id="PTHR42953:SF1">
    <property type="entry name" value="METAL-BINDING PROTEIN HI_0362-RELATED"/>
    <property type="match status" value="1"/>
</dbReference>
<evidence type="ECO:0000256" key="1">
    <source>
        <dbReference type="ARBA" id="ARBA00004196"/>
    </source>
</evidence>
<protein>
    <submittedName>
        <fullName evidence="7">ABC transporter substrate-binding protein</fullName>
    </submittedName>
</protein>
<feature type="signal peptide" evidence="6">
    <location>
        <begin position="1"/>
        <end position="22"/>
    </location>
</feature>
<dbReference type="EMBL" id="QHCV01000031">
    <property type="protein sequence ID" value="RAV32249.1"/>
    <property type="molecule type" value="Genomic_DNA"/>
</dbReference>
<organism evidence="7 8">
    <name type="scientific">Corynebacterium heidelbergense</name>
    <dbReference type="NCBI Taxonomy" id="2055947"/>
    <lineage>
        <taxon>Bacteria</taxon>
        <taxon>Bacillati</taxon>
        <taxon>Actinomycetota</taxon>
        <taxon>Actinomycetes</taxon>
        <taxon>Mycobacteriales</taxon>
        <taxon>Corynebacteriaceae</taxon>
        <taxon>Corynebacterium</taxon>
    </lineage>
</organism>
<evidence type="ECO:0000313" key="7">
    <source>
        <dbReference type="EMBL" id="RAV32249.1"/>
    </source>
</evidence>